<dbReference type="InterPro" id="IPR038637">
    <property type="entry name" value="NPCBM_sf"/>
</dbReference>
<evidence type="ECO:0008006" key="4">
    <source>
        <dbReference type="Google" id="ProtNLM"/>
    </source>
</evidence>
<dbReference type="Pfam" id="PF07833">
    <property type="entry name" value="Cu_amine_oxidN1"/>
    <property type="match status" value="1"/>
</dbReference>
<dbReference type="Pfam" id="PF08305">
    <property type="entry name" value="NPCBM"/>
    <property type="match status" value="1"/>
</dbReference>
<dbReference type="InterPro" id="IPR008979">
    <property type="entry name" value="Galactose-bd-like_sf"/>
</dbReference>
<comment type="caution">
    <text evidence="3">The sequence shown here is derived from an EMBL/GenBank/DDBJ whole genome shotgun (WGS) entry which is preliminary data.</text>
</comment>
<dbReference type="InterPro" id="IPR036582">
    <property type="entry name" value="Mao_N_sf"/>
</dbReference>
<dbReference type="Gene3D" id="3.30.457.10">
    <property type="entry name" value="Copper amine oxidase-like, N-terminal domain"/>
    <property type="match status" value="1"/>
</dbReference>
<evidence type="ECO:0000259" key="1">
    <source>
        <dbReference type="Pfam" id="PF07833"/>
    </source>
</evidence>
<evidence type="ECO:0000259" key="2">
    <source>
        <dbReference type="Pfam" id="PF08305"/>
    </source>
</evidence>
<name>A0A645B8N2_9ZZZZ</name>
<dbReference type="SUPFAM" id="SSF49785">
    <property type="entry name" value="Galactose-binding domain-like"/>
    <property type="match status" value="1"/>
</dbReference>
<organism evidence="3">
    <name type="scientific">bioreactor metagenome</name>
    <dbReference type="NCBI Taxonomy" id="1076179"/>
    <lineage>
        <taxon>unclassified sequences</taxon>
        <taxon>metagenomes</taxon>
        <taxon>ecological metagenomes</taxon>
    </lineage>
</organism>
<protein>
    <recommendedName>
        <fullName evidence="4">Copper amine oxidase-like N-terminal domain-containing protein</fullName>
    </recommendedName>
</protein>
<gene>
    <name evidence="3" type="ORF">SDC9_108274</name>
</gene>
<dbReference type="EMBL" id="VSSQ01018328">
    <property type="protein sequence ID" value="MPM61416.1"/>
    <property type="molecule type" value="Genomic_DNA"/>
</dbReference>
<sequence>MKLYQKRFTALIICVFLFIPMILTAGATDYKSINVAYDNYKIFINNNLIKPTDANGNEVSPFNYNGTIYLPLRAVSEALNRNVFWVEQQKLVVIKDSTNTYSPSKVEFTGKYAKTTYQDISVAYDSIQLFINDKYVTPTDANGAAVEPFIYNGSTFVPIRAVCVALNCTVDWKASEKAIYITDPSLPASTSSDPLSGDQVYLQNLTPSGILPEGNRSITSAVSTFNCEKEKITNGIVFENSTMVPYMQANYEIGGKFKTFSGSVATVWDSALETAYENYKSNPSLYSYPTYTAYYLYIYGDGNEIYKSKVFSFRSYPVDFSVDVTGMKTLSLKIQPETASYIEGGGTIQLPIVVIKTPLLSK</sequence>
<dbReference type="InterPro" id="IPR012854">
    <property type="entry name" value="Cu_amine_oxidase-like_N"/>
</dbReference>
<feature type="domain" description="Copper amine oxidase-like N-terminal" evidence="1">
    <location>
        <begin position="58"/>
        <end position="181"/>
    </location>
</feature>
<dbReference type="AlphaFoldDB" id="A0A645B8N2"/>
<dbReference type="InterPro" id="IPR013222">
    <property type="entry name" value="Glyco_hyd_98_carb-bd"/>
</dbReference>
<accession>A0A645B8N2</accession>
<dbReference type="SUPFAM" id="SSF55383">
    <property type="entry name" value="Copper amine oxidase, domain N"/>
    <property type="match status" value="1"/>
</dbReference>
<proteinExistence type="predicted"/>
<feature type="domain" description="Glycosyl hydrolase family 98 putative carbohydrate-binding module" evidence="2">
    <location>
        <begin position="289"/>
        <end position="338"/>
    </location>
</feature>
<evidence type="ECO:0000313" key="3">
    <source>
        <dbReference type="EMBL" id="MPM61416.1"/>
    </source>
</evidence>
<reference evidence="3" key="1">
    <citation type="submission" date="2019-08" db="EMBL/GenBank/DDBJ databases">
        <authorList>
            <person name="Kucharzyk K."/>
            <person name="Murdoch R.W."/>
            <person name="Higgins S."/>
            <person name="Loffler F."/>
        </authorList>
    </citation>
    <scope>NUCLEOTIDE SEQUENCE</scope>
</reference>
<dbReference type="Gene3D" id="2.60.120.1060">
    <property type="entry name" value="NPCBM/NEW2 domain"/>
    <property type="match status" value="1"/>
</dbReference>